<reference evidence="2" key="3">
    <citation type="submission" date="2021-05" db="UniProtKB">
        <authorList>
            <consortium name="EnsemblPlants"/>
        </authorList>
    </citation>
    <scope>IDENTIFICATION</scope>
    <source>
        <strain evidence="2">cv. B73</strain>
    </source>
</reference>
<evidence type="ECO:0000313" key="3">
    <source>
        <dbReference type="Proteomes" id="UP000007305"/>
    </source>
</evidence>
<dbReference type="Gramene" id="Zm00001eb418810_T001">
    <property type="protein sequence ID" value="Zm00001eb418810_P001"/>
    <property type="gene ID" value="Zm00001eb418810"/>
</dbReference>
<organism evidence="2 3">
    <name type="scientific">Zea mays</name>
    <name type="common">Maize</name>
    <dbReference type="NCBI Taxonomy" id="4577"/>
    <lineage>
        <taxon>Eukaryota</taxon>
        <taxon>Viridiplantae</taxon>
        <taxon>Streptophyta</taxon>
        <taxon>Embryophyta</taxon>
        <taxon>Tracheophyta</taxon>
        <taxon>Spermatophyta</taxon>
        <taxon>Magnoliopsida</taxon>
        <taxon>Liliopsida</taxon>
        <taxon>Poales</taxon>
        <taxon>Poaceae</taxon>
        <taxon>PACMAD clade</taxon>
        <taxon>Panicoideae</taxon>
        <taxon>Andropogonodae</taxon>
        <taxon>Andropogoneae</taxon>
        <taxon>Tripsacinae</taxon>
        <taxon>Zea</taxon>
    </lineage>
</organism>
<evidence type="ECO:0000256" key="1">
    <source>
        <dbReference type="SAM" id="SignalP"/>
    </source>
</evidence>
<sequence>MACFFRLPPPAPYCLLIVIIICSPLLSTCSHAKPCTQCCDDDDDDQDLAVLNMSFVSNSGAAGRHLVFVLAPQTMQQPSLFVSPRIPPKLSVEPSSPTWTTITYSVAVLAMCRYILFAI</sequence>
<accession>A0A804UM65</accession>
<dbReference type="Proteomes" id="UP000007305">
    <property type="component" value="Chromosome 10"/>
</dbReference>
<evidence type="ECO:0000313" key="2">
    <source>
        <dbReference type="EnsemblPlants" id="Zm00001eb418810_P001"/>
    </source>
</evidence>
<keyword evidence="3" id="KW-1185">Reference proteome</keyword>
<dbReference type="AlphaFoldDB" id="A0A804UM65"/>
<feature type="signal peptide" evidence="1">
    <location>
        <begin position="1"/>
        <end position="32"/>
    </location>
</feature>
<dbReference type="InParanoid" id="A0A804UM65"/>
<protein>
    <submittedName>
        <fullName evidence="2">Uncharacterized protein</fullName>
    </submittedName>
</protein>
<feature type="chain" id="PRO_5032489155" evidence="1">
    <location>
        <begin position="33"/>
        <end position="119"/>
    </location>
</feature>
<proteinExistence type="predicted"/>
<reference evidence="3" key="1">
    <citation type="journal article" date="2009" name="Science">
        <title>The B73 maize genome: complexity, diversity, and dynamics.</title>
        <authorList>
            <person name="Schnable P.S."/>
            <person name="Ware D."/>
            <person name="Fulton R.S."/>
            <person name="Stein J.C."/>
            <person name="Wei F."/>
            <person name="Pasternak S."/>
            <person name="Liang C."/>
            <person name="Zhang J."/>
            <person name="Fulton L."/>
            <person name="Graves T.A."/>
            <person name="Minx P."/>
            <person name="Reily A.D."/>
            <person name="Courtney L."/>
            <person name="Kruchowski S.S."/>
            <person name="Tomlinson C."/>
            <person name="Strong C."/>
            <person name="Delehaunty K."/>
            <person name="Fronick C."/>
            <person name="Courtney B."/>
            <person name="Rock S.M."/>
            <person name="Belter E."/>
            <person name="Du F."/>
            <person name="Kim K."/>
            <person name="Abbott R.M."/>
            <person name="Cotton M."/>
            <person name="Levy A."/>
            <person name="Marchetto P."/>
            <person name="Ochoa K."/>
            <person name="Jackson S.M."/>
            <person name="Gillam B."/>
            <person name="Chen W."/>
            <person name="Yan L."/>
            <person name="Higginbotham J."/>
            <person name="Cardenas M."/>
            <person name="Waligorski J."/>
            <person name="Applebaum E."/>
            <person name="Phelps L."/>
            <person name="Falcone J."/>
            <person name="Kanchi K."/>
            <person name="Thane T."/>
            <person name="Scimone A."/>
            <person name="Thane N."/>
            <person name="Henke J."/>
            <person name="Wang T."/>
            <person name="Ruppert J."/>
            <person name="Shah N."/>
            <person name="Rotter K."/>
            <person name="Hodges J."/>
            <person name="Ingenthron E."/>
            <person name="Cordes M."/>
            <person name="Kohlberg S."/>
            <person name="Sgro J."/>
            <person name="Delgado B."/>
            <person name="Mead K."/>
            <person name="Chinwalla A."/>
            <person name="Leonard S."/>
            <person name="Crouse K."/>
            <person name="Collura K."/>
            <person name="Kudrna D."/>
            <person name="Currie J."/>
            <person name="He R."/>
            <person name="Angelova A."/>
            <person name="Rajasekar S."/>
            <person name="Mueller T."/>
            <person name="Lomeli R."/>
            <person name="Scara G."/>
            <person name="Ko A."/>
            <person name="Delaney K."/>
            <person name="Wissotski M."/>
            <person name="Lopez G."/>
            <person name="Campos D."/>
            <person name="Braidotti M."/>
            <person name="Ashley E."/>
            <person name="Golser W."/>
            <person name="Kim H."/>
            <person name="Lee S."/>
            <person name="Lin J."/>
            <person name="Dujmic Z."/>
            <person name="Kim W."/>
            <person name="Talag J."/>
            <person name="Zuccolo A."/>
            <person name="Fan C."/>
            <person name="Sebastian A."/>
            <person name="Kramer M."/>
            <person name="Spiegel L."/>
            <person name="Nascimento L."/>
            <person name="Zutavern T."/>
            <person name="Miller B."/>
            <person name="Ambroise C."/>
            <person name="Muller S."/>
            <person name="Spooner W."/>
            <person name="Narechania A."/>
            <person name="Ren L."/>
            <person name="Wei S."/>
            <person name="Kumari S."/>
            <person name="Faga B."/>
            <person name="Levy M.J."/>
            <person name="McMahan L."/>
            <person name="Van Buren P."/>
            <person name="Vaughn M.W."/>
            <person name="Ying K."/>
            <person name="Yeh C.-T."/>
            <person name="Emrich S.J."/>
            <person name="Jia Y."/>
            <person name="Kalyanaraman A."/>
            <person name="Hsia A.-P."/>
            <person name="Barbazuk W.B."/>
            <person name="Baucom R.S."/>
            <person name="Brutnell T.P."/>
            <person name="Carpita N.C."/>
            <person name="Chaparro C."/>
            <person name="Chia J.-M."/>
            <person name="Deragon J.-M."/>
            <person name="Estill J.C."/>
            <person name="Fu Y."/>
            <person name="Jeddeloh J.A."/>
            <person name="Han Y."/>
            <person name="Lee H."/>
            <person name="Li P."/>
            <person name="Lisch D.R."/>
            <person name="Liu S."/>
            <person name="Liu Z."/>
            <person name="Nagel D.H."/>
            <person name="McCann M.C."/>
            <person name="SanMiguel P."/>
            <person name="Myers A.M."/>
            <person name="Nettleton D."/>
            <person name="Nguyen J."/>
            <person name="Penning B.W."/>
            <person name="Ponnala L."/>
            <person name="Schneider K.L."/>
            <person name="Schwartz D.C."/>
            <person name="Sharma A."/>
            <person name="Soderlund C."/>
            <person name="Springer N.M."/>
            <person name="Sun Q."/>
            <person name="Wang H."/>
            <person name="Waterman M."/>
            <person name="Westerman R."/>
            <person name="Wolfgruber T.K."/>
            <person name="Yang L."/>
            <person name="Yu Y."/>
            <person name="Zhang L."/>
            <person name="Zhou S."/>
            <person name="Zhu Q."/>
            <person name="Bennetzen J.L."/>
            <person name="Dawe R.K."/>
            <person name="Jiang J."/>
            <person name="Jiang N."/>
            <person name="Presting G.G."/>
            <person name="Wessler S.R."/>
            <person name="Aluru S."/>
            <person name="Martienssen R.A."/>
            <person name="Clifton S.W."/>
            <person name="McCombie W.R."/>
            <person name="Wing R.A."/>
            <person name="Wilson R.K."/>
        </authorList>
    </citation>
    <scope>NUCLEOTIDE SEQUENCE [LARGE SCALE GENOMIC DNA]</scope>
    <source>
        <strain evidence="3">cv. B73</strain>
    </source>
</reference>
<keyword evidence="1" id="KW-0732">Signal</keyword>
<reference evidence="2" key="2">
    <citation type="submission" date="2019-07" db="EMBL/GenBank/DDBJ databases">
        <authorList>
            <person name="Seetharam A."/>
            <person name="Woodhouse M."/>
            <person name="Cannon E."/>
        </authorList>
    </citation>
    <scope>NUCLEOTIDE SEQUENCE [LARGE SCALE GENOMIC DNA]</scope>
    <source>
        <strain evidence="2">cv. B73</strain>
    </source>
</reference>
<name>A0A804UM65_MAIZE</name>
<dbReference type="EnsemblPlants" id="Zm00001eb418810_T001">
    <property type="protein sequence ID" value="Zm00001eb418810_P001"/>
    <property type="gene ID" value="Zm00001eb418810"/>
</dbReference>